<dbReference type="PROSITE" id="PS00497">
    <property type="entry name" value="TYROSINASE_1"/>
    <property type="match status" value="1"/>
</dbReference>
<dbReference type="Gene3D" id="1.10.1280.10">
    <property type="entry name" value="Di-copper center containing domain from catechol oxidase"/>
    <property type="match status" value="1"/>
</dbReference>
<evidence type="ECO:0000259" key="5">
    <source>
        <dbReference type="PROSITE" id="PS00497"/>
    </source>
</evidence>
<dbReference type="PRINTS" id="PR00092">
    <property type="entry name" value="TYROSINASE"/>
</dbReference>
<evidence type="ECO:0000256" key="2">
    <source>
        <dbReference type="ARBA" id="ARBA00023008"/>
    </source>
</evidence>
<evidence type="ECO:0000313" key="8">
    <source>
        <dbReference type="Proteomes" id="UP000028545"/>
    </source>
</evidence>
<dbReference type="OrthoDB" id="6132182at2759"/>
<feature type="chain" id="PRO_5001775359" description="Tyrosinase copper-binding domain-containing protein" evidence="4">
    <location>
        <begin position="21"/>
        <end position="393"/>
    </location>
</feature>
<feature type="domain" description="Tyrosinase copper-binding" evidence="5">
    <location>
        <begin position="82"/>
        <end position="99"/>
    </location>
</feature>
<sequence length="393" mass="43408">MVAVHFILTFLMAAVIPAIGQRKCSKISQRRAWHTLSDNEKRDYIDAELCLMSKEPKFGFDGARNRFEELQAAHQVQAHIIHGVGAFLPFHRLLMHAHETLLRTECGYQGTQPYWDETRDAGSVSRSVILDPDTGFGGNGVGEDGCIADGPFAGYINSLGPGYKITDHCITRYINNTRSLQAGQRYIDRCYARQTFVEAWPCLEGSPHNSGHGAISGLMMDPIASPGDPIFYLHHTWLDKVWWEWQLLDPPARLTDIGGRNTQDGSEGFPGFPPNAGPRRPAPRDVSGGDDPGFNLGFPGDEDLIDWDDVDWDNIGFPSLPGSDGGDFEMPPGLFLPPDAMRPPKDAEPQDPKGDPGDETTLNHVLNMFGLIPEATIREVMDISGGLLCYEYV</sequence>
<organism evidence="7 8">
    <name type="scientific">Pseudallescheria apiosperma</name>
    <name type="common">Scedosporium apiospermum</name>
    <dbReference type="NCBI Taxonomy" id="563466"/>
    <lineage>
        <taxon>Eukaryota</taxon>
        <taxon>Fungi</taxon>
        <taxon>Dikarya</taxon>
        <taxon>Ascomycota</taxon>
        <taxon>Pezizomycotina</taxon>
        <taxon>Sordariomycetes</taxon>
        <taxon>Hypocreomycetidae</taxon>
        <taxon>Microascales</taxon>
        <taxon>Microascaceae</taxon>
        <taxon>Scedosporium</taxon>
    </lineage>
</organism>
<dbReference type="KEGG" id="sapo:SAPIO_CDS5719"/>
<dbReference type="SUPFAM" id="SSF48056">
    <property type="entry name" value="Di-copper centre-containing domain"/>
    <property type="match status" value="1"/>
</dbReference>
<dbReference type="Proteomes" id="UP000028545">
    <property type="component" value="Unassembled WGS sequence"/>
</dbReference>
<dbReference type="InterPro" id="IPR002227">
    <property type="entry name" value="Tyrosinase_Cu-bd"/>
</dbReference>
<keyword evidence="4" id="KW-0732">Signal</keyword>
<accession>A0A084G593</accession>
<dbReference type="PANTHER" id="PTHR11474:SF126">
    <property type="entry name" value="TYROSINASE-LIKE PROTEIN TYR-1-RELATED"/>
    <property type="match status" value="1"/>
</dbReference>
<dbReference type="GO" id="GO:0016491">
    <property type="term" value="F:oxidoreductase activity"/>
    <property type="evidence" value="ECO:0007669"/>
    <property type="project" value="InterPro"/>
</dbReference>
<dbReference type="OMA" id="DGCITDG"/>
<dbReference type="InterPro" id="IPR008922">
    <property type="entry name" value="Di-copper_centre_dom_sf"/>
</dbReference>
<dbReference type="AlphaFoldDB" id="A0A084G593"/>
<dbReference type="Pfam" id="PF00264">
    <property type="entry name" value="Tyrosinase"/>
    <property type="match status" value="1"/>
</dbReference>
<reference evidence="7 8" key="1">
    <citation type="journal article" date="2014" name="Genome Announc.">
        <title>Draft genome sequence of the pathogenic fungus Scedosporium apiospermum.</title>
        <authorList>
            <person name="Vandeputte P."/>
            <person name="Ghamrawi S."/>
            <person name="Rechenmann M."/>
            <person name="Iltis A."/>
            <person name="Giraud S."/>
            <person name="Fleury M."/>
            <person name="Thornton C."/>
            <person name="Delhaes L."/>
            <person name="Meyer W."/>
            <person name="Papon N."/>
            <person name="Bouchara J.P."/>
        </authorList>
    </citation>
    <scope>NUCLEOTIDE SEQUENCE [LARGE SCALE GENOMIC DNA]</scope>
    <source>
        <strain evidence="7 8">IHEM 14462</strain>
    </source>
</reference>
<proteinExistence type="predicted"/>
<evidence type="ECO:0000256" key="3">
    <source>
        <dbReference type="SAM" id="MobiDB-lite"/>
    </source>
</evidence>
<keyword evidence="8" id="KW-1185">Reference proteome</keyword>
<dbReference type="VEuPathDB" id="FungiDB:SAPIO_CDS5719"/>
<evidence type="ECO:0000259" key="6">
    <source>
        <dbReference type="PROSITE" id="PS00498"/>
    </source>
</evidence>
<dbReference type="HOGENOM" id="CLU_035914_2_0_1"/>
<evidence type="ECO:0000313" key="7">
    <source>
        <dbReference type="EMBL" id="KEZ42505.1"/>
    </source>
</evidence>
<feature type="region of interest" description="Disordered" evidence="3">
    <location>
        <begin position="256"/>
        <end position="300"/>
    </location>
</feature>
<comment type="caution">
    <text evidence="7">The sequence shown here is derived from an EMBL/GenBank/DDBJ whole genome shotgun (WGS) entry which is preliminary data.</text>
</comment>
<dbReference type="InterPro" id="IPR050316">
    <property type="entry name" value="Tyrosinase/Hemocyanin"/>
</dbReference>
<dbReference type="EMBL" id="JOWA01000099">
    <property type="protein sequence ID" value="KEZ42505.1"/>
    <property type="molecule type" value="Genomic_DNA"/>
</dbReference>
<feature type="signal peptide" evidence="4">
    <location>
        <begin position="1"/>
        <end position="20"/>
    </location>
</feature>
<dbReference type="PROSITE" id="PS00498">
    <property type="entry name" value="TYROSINASE_2"/>
    <property type="match status" value="1"/>
</dbReference>
<evidence type="ECO:0000256" key="4">
    <source>
        <dbReference type="SAM" id="SignalP"/>
    </source>
</evidence>
<evidence type="ECO:0000256" key="1">
    <source>
        <dbReference type="ARBA" id="ARBA00022723"/>
    </source>
</evidence>
<protein>
    <recommendedName>
        <fullName evidence="5 6">Tyrosinase copper-binding domain-containing protein</fullName>
    </recommendedName>
</protein>
<keyword evidence="1" id="KW-0479">Metal-binding</keyword>
<name>A0A084G593_PSEDA</name>
<feature type="compositionally biased region" description="Basic and acidic residues" evidence="3">
    <location>
        <begin position="342"/>
        <end position="356"/>
    </location>
</feature>
<dbReference type="GeneID" id="27724791"/>
<gene>
    <name evidence="7" type="ORF">SAPIO_CDS5719</name>
</gene>
<keyword evidence="2" id="KW-0186">Copper</keyword>
<dbReference type="RefSeq" id="XP_016642304.1">
    <property type="nucleotide sequence ID" value="XM_016787989.1"/>
</dbReference>
<dbReference type="GO" id="GO:0046872">
    <property type="term" value="F:metal ion binding"/>
    <property type="evidence" value="ECO:0007669"/>
    <property type="project" value="UniProtKB-KW"/>
</dbReference>
<feature type="region of interest" description="Disordered" evidence="3">
    <location>
        <begin position="316"/>
        <end position="359"/>
    </location>
</feature>
<dbReference type="PANTHER" id="PTHR11474">
    <property type="entry name" value="TYROSINASE FAMILY MEMBER"/>
    <property type="match status" value="1"/>
</dbReference>
<feature type="domain" description="Tyrosinase copper-binding" evidence="6">
    <location>
        <begin position="228"/>
        <end position="239"/>
    </location>
</feature>